<feature type="chain" id="PRO_5003411797" evidence="1">
    <location>
        <begin position="22"/>
        <end position="111"/>
    </location>
</feature>
<accession>G1C7G3</accession>
<sequence>MKRLMGFSVLLVALQSAPLVAAANEVCAGPFTRPAYSEVLDLFESDNAPKVRCPEGTTPIRAGSAAYPNYLLGYMKSEPLGNGKIRRTLDSIDYECLCPSGRKTGTGARYQ</sequence>
<dbReference type="EMBL" id="JF747236">
    <property type="protein sequence ID" value="AEK10589.1"/>
    <property type="molecule type" value="Genomic_DNA"/>
</dbReference>
<feature type="signal peptide" evidence="1">
    <location>
        <begin position="1"/>
        <end position="21"/>
    </location>
</feature>
<protein>
    <submittedName>
        <fullName evidence="2">Metal-dependent hydrolase</fullName>
    </submittedName>
</protein>
<dbReference type="GO" id="GO:0016787">
    <property type="term" value="F:hydrolase activity"/>
    <property type="evidence" value="ECO:0007669"/>
    <property type="project" value="UniProtKB-KW"/>
</dbReference>
<organism evidence="2">
    <name type="scientific">Alcanivorax hongdengensis</name>
    <dbReference type="NCBI Taxonomy" id="519051"/>
    <lineage>
        <taxon>Bacteria</taxon>
        <taxon>Pseudomonadati</taxon>
        <taxon>Pseudomonadota</taxon>
        <taxon>Gammaproteobacteria</taxon>
        <taxon>Oceanospirillales</taxon>
        <taxon>Alcanivoracaceae</taxon>
        <taxon>Alcanivorax</taxon>
    </lineage>
</organism>
<keyword evidence="1" id="KW-0732">Signal</keyword>
<proteinExistence type="predicted"/>
<evidence type="ECO:0000313" key="2">
    <source>
        <dbReference type="EMBL" id="AEK10589.1"/>
    </source>
</evidence>
<keyword evidence="2" id="KW-0378">Hydrolase</keyword>
<dbReference type="AlphaFoldDB" id="G1C7G3"/>
<evidence type="ECO:0000256" key="1">
    <source>
        <dbReference type="SAM" id="SignalP"/>
    </source>
</evidence>
<name>G1C7G3_9GAMM</name>
<reference evidence="2" key="1">
    <citation type="submission" date="2011-03" db="EMBL/GenBank/DDBJ databases">
        <title>Genes Involved in Alkane Degradation in Alcanivorax hongdengensis Strain A-11-3.</title>
        <authorList>
            <person name="Wang W."/>
        </authorList>
    </citation>
    <scope>NUCLEOTIDE SEQUENCE</scope>
    <source>
        <strain evidence="2">A-11-3</strain>
    </source>
</reference>